<gene>
    <name evidence="1" type="ORF">FLL45_20940</name>
</gene>
<proteinExistence type="predicted"/>
<evidence type="ECO:0000313" key="1">
    <source>
        <dbReference type="EMBL" id="TQV71619.1"/>
    </source>
</evidence>
<dbReference type="RefSeq" id="WP_142944018.1">
    <property type="nucleotide sequence ID" value="NZ_VIKR01000006.1"/>
</dbReference>
<dbReference type="EMBL" id="VIKR01000006">
    <property type="protein sequence ID" value="TQV71619.1"/>
    <property type="molecule type" value="Genomic_DNA"/>
</dbReference>
<name>A0A545T339_9GAMM</name>
<protein>
    <submittedName>
        <fullName evidence="1">Uncharacterized protein</fullName>
    </submittedName>
</protein>
<keyword evidence="2" id="KW-1185">Reference proteome</keyword>
<dbReference type="AlphaFoldDB" id="A0A545T339"/>
<organism evidence="1 2">
    <name type="scientific">Aliikangiella marina</name>
    <dbReference type="NCBI Taxonomy" id="1712262"/>
    <lineage>
        <taxon>Bacteria</taxon>
        <taxon>Pseudomonadati</taxon>
        <taxon>Pseudomonadota</taxon>
        <taxon>Gammaproteobacteria</taxon>
        <taxon>Oceanospirillales</taxon>
        <taxon>Pleioneaceae</taxon>
        <taxon>Aliikangiella</taxon>
    </lineage>
</organism>
<dbReference type="OrthoDB" id="9795032at2"/>
<reference evidence="1 2" key="1">
    <citation type="submission" date="2019-06" db="EMBL/GenBank/DDBJ databases">
        <title>Draft genome of Aliikangiella marina GYP-15.</title>
        <authorList>
            <person name="Wang G."/>
        </authorList>
    </citation>
    <scope>NUCLEOTIDE SEQUENCE [LARGE SCALE GENOMIC DNA]</scope>
    <source>
        <strain evidence="1 2">GYP-15</strain>
    </source>
</reference>
<sequence>MKKGFAISFSVLFILLVATGVYEEYQESKNPPVLLTEDPELKAIKSRIKQIDERLKHTLPHPQHLVDERAELVARLKNRLNDGEQNVSDE</sequence>
<dbReference type="Proteomes" id="UP000317839">
    <property type="component" value="Unassembled WGS sequence"/>
</dbReference>
<evidence type="ECO:0000313" key="2">
    <source>
        <dbReference type="Proteomes" id="UP000317839"/>
    </source>
</evidence>
<comment type="caution">
    <text evidence="1">The sequence shown here is derived from an EMBL/GenBank/DDBJ whole genome shotgun (WGS) entry which is preliminary data.</text>
</comment>
<accession>A0A545T339</accession>